<dbReference type="InterPro" id="IPR053078">
    <property type="entry name" value="TTF1-like"/>
</dbReference>
<sequence>MGKNKEEKKRKSGVFLETAPVCPPVYENLQKDHLQTTSHNESPIKDISVSLESSLEKPKKKKHKRKHLSEQQAENERSTEQHAEVHQDDTEKKKKKKKLRTEDVSHAEDTNNVDLELARSTEDPQRKKKKREKTKEVNEAEELEMQSNETREEASTAHNEDLETSRSTEEPQRKKKKREKTKEVNEAEELEMQSNETREEASTAHNEDLETSRSTEEPQRKKKKREKTKEANKAGELETQSNETTEEASPKKKKKLKESNENIEEKRIKTEEVGLTVDSERQSNELKKKKKKKNKSVEKERKKVQSVSTTKETQTSQDDKKELTEIDAKLLNELKEFIPDIESKELVRINKMIKYDLPRFKEFKEQGIPLNHGRFTAQENERLRKNVGDFMALTTIDCPTKLFFTHRFKQEQENIKKLKGLHKFFERIAEGIPRSCYYVYARGRRMFDEQNHQGEFSKEELHALNKLHTLHGNNWKKISELTGRSAFSLQKRYTQIANKEGPWSKKEVQRLLRAVRDHIVSQIPGAANSNMSIRVMKETLYKRLPLQRIATKVKTRSWSQCREKWMGILAVKMSFGAVCTEKKSLDVQVKLIKGMYEMDVDDAAHVNWEDLTALIGDVPPAYVQRKWHKMKVCHVPEWQRKCFGDIIDYLYEKVLPDLQNKLMALKDLDESKHTENDNESYLLSDIFQDINEDEDVDDDEEEAEMEVHNDNNMEKETQ</sequence>
<feature type="region of interest" description="Disordered" evidence="1">
    <location>
        <begin position="1"/>
        <end position="321"/>
    </location>
</feature>
<feature type="compositionally biased region" description="Basic and acidic residues" evidence="1">
    <location>
        <begin position="227"/>
        <end position="236"/>
    </location>
</feature>
<feature type="compositionally biased region" description="Basic and acidic residues" evidence="1">
    <location>
        <begin position="100"/>
        <end position="109"/>
    </location>
</feature>
<evidence type="ECO:0000313" key="4">
    <source>
        <dbReference type="Proteomes" id="UP000824219"/>
    </source>
</evidence>
<dbReference type="GO" id="GO:0005730">
    <property type="term" value="C:nucleolus"/>
    <property type="evidence" value="ECO:0007669"/>
    <property type="project" value="TreeGrafter"/>
</dbReference>
<comment type="caution">
    <text evidence="3">The sequence shown here is derived from an EMBL/GenBank/DDBJ whole genome shotgun (WGS) entry which is preliminary data.</text>
</comment>
<dbReference type="Gene3D" id="1.10.10.60">
    <property type="entry name" value="Homeodomain-like"/>
    <property type="match status" value="2"/>
</dbReference>
<feature type="compositionally biased region" description="Basic and acidic residues" evidence="1">
    <location>
        <begin position="149"/>
        <end position="172"/>
    </location>
</feature>
<dbReference type="OrthoDB" id="5812619at2759"/>
<evidence type="ECO:0000259" key="2">
    <source>
        <dbReference type="PROSITE" id="PS50090"/>
    </source>
</evidence>
<accession>A0A9D3N7S3</accession>
<proteinExistence type="predicted"/>
<dbReference type="PANTHER" id="PTHR46760">
    <property type="entry name" value="TRANSCRIPTION TERMINATION FACTOR 1"/>
    <property type="match status" value="1"/>
</dbReference>
<dbReference type="EMBL" id="JAHKSW010000022">
    <property type="protein sequence ID" value="KAG7318266.1"/>
    <property type="molecule type" value="Genomic_DNA"/>
</dbReference>
<dbReference type="AlphaFoldDB" id="A0A9D3N7S3"/>
<dbReference type="SMART" id="SM00717">
    <property type="entry name" value="SANT"/>
    <property type="match status" value="3"/>
</dbReference>
<dbReference type="GO" id="GO:0006363">
    <property type="term" value="P:termination of RNA polymerase I transcription"/>
    <property type="evidence" value="ECO:0007669"/>
    <property type="project" value="TreeGrafter"/>
</dbReference>
<dbReference type="FunFam" id="1.10.10.60:FF:000480">
    <property type="entry name" value="Si:ch73-376l24.4"/>
    <property type="match status" value="1"/>
</dbReference>
<dbReference type="SUPFAM" id="SSF46689">
    <property type="entry name" value="Homeodomain-like"/>
    <property type="match status" value="1"/>
</dbReference>
<name>A0A9D3N7S3_9TELE</name>
<dbReference type="PANTHER" id="PTHR46760:SF1">
    <property type="entry name" value="TRANSCRIPTION TERMINATION FACTOR 1"/>
    <property type="match status" value="1"/>
</dbReference>
<feature type="compositionally biased region" description="Polar residues" evidence="1">
    <location>
        <begin position="305"/>
        <end position="316"/>
    </location>
</feature>
<feature type="compositionally biased region" description="Basic and acidic residues" evidence="1">
    <location>
        <begin position="257"/>
        <end position="286"/>
    </location>
</feature>
<keyword evidence="4" id="KW-1185">Reference proteome</keyword>
<dbReference type="Pfam" id="PF13921">
    <property type="entry name" value="Myb_DNA-bind_6"/>
    <property type="match status" value="1"/>
</dbReference>
<feature type="compositionally biased region" description="Acidic residues" evidence="1">
    <location>
        <begin position="690"/>
        <end position="704"/>
    </location>
</feature>
<feature type="region of interest" description="Disordered" evidence="1">
    <location>
        <begin position="688"/>
        <end position="718"/>
    </location>
</feature>
<evidence type="ECO:0000313" key="3">
    <source>
        <dbReference type="EMBL" id="KAG7318266.1"/>
    </source>
</evidence>
<feature type="compositionally biased region" description="Basic residues" evidence="1">
    <location>
        <begin position="58"/>
        <end position="67"/>
    </location>
</feature>
<dbReference type="Proteomes" id="UP000824219">
    <property type="component" value="Linkage Group LG22"/>
</dbReference>
<feature type="compositionally biased region" description="Basic and acidic residues" evidence="1">
    <location>
        <begin position="196"/>
        <end position="219"/>
    </location>
</feature>
<dbReference type="InterPro" id="IPR001005">
    <property type="entry name" value="SANT/Myb"/>
</dbReference>
<dbReference type="PROSITE" id="PS50090">
    <property type="entry name" value="MYB_LIKE"/>
    <property type="match status" value="1"/>
</dbReference>
<gene>
    <name evidence="3" type="ORF">KOW79_018021</name>
</gene>
<dbReference type="GO" id="GO:0003682">
    <property type="term" value="F:chromatin binding"/>
    <property type="evidence" value="ECO:0007669"/>
    <property type="project" value="TreeGrafter"/>
</dbReference>
<reference evidence="3 4" key="1">
    <citation type="submission" date="2021-06" db="EMBL/GenBank/DDBJ databases">
        <title>Chromosome-level genome assembly of the red-tail catfish (Hemibagrus wyckioides).</title>
        <authorList>
            <person name="Shao F."/>
        </authorList>
    </citation>
    <scope>NUCLEOTIDE SEQUENCE [LARGE SCALE GENOMIC DNA]</scope>
    <source>
        <strain evidence="3">EC202008001</strain>
        <tissue evidence="3">Blood</tissue>
    </source>
</reference>
<dbReference type="InterPro" id="IPR009057">
    <property type="entry name" value="Homeodomain-like_sf"/>
</dbReference>
<feature type="compositionally biased region" description="Basic and acidic residues" evidence="1">
    <location>
        <begin position="116"/>
        <end position="125"/>
    </location>
</feature>
<protein>
    <recommendedName>
        <fullName evidence="2">Myb-like domain-containing protein</fullName>
    </recommendedName>
</protein>
<feature type="domain" description="Myb-like" evidence="2">
    <location>
        <begin position="495"/>
        <end position="569"/>
    </location>
</feature>
<organism evidence="3 4">
    <name type="scientific">Hemibagrus wyckioides</name>
    <dbReference type="NCBI Taxonomy" id="337641"/>
    <lineage>
        <taxon>Eukaryota</taxon>
        <taxon>Metazoa</taxon>
        <taxon>Chordata</taxon>
        <taxon>Craniata</taxon>
        <taxon>Vertebrata</taxon>
        <taxon>Euteleostomi</taxon>
        <taxon>Actinopterygii</taxon>
        <taxon>Neopterygii</taxon>
        <taxon>Teleostei</taxon>
        <taxon>Ostariophysi</taxon>
        <taxon>Siluriformes</taxon>
        <taxon>Bagridae</taxon>
        <taxon>Hemibagrus</taxon>
    </lineage>
</organism>
<evidence type="ECO:0000256" key="1">
    <source>
        <dbReference type="SAM" id="MobiDB-lite"/>
    </source>
</evidence>
<feature type="compositionally biased region" description="Basic and acidic residues" evidence="1">
    <location>
        <begin position="705"/>
        <end position="718"/>
    </location>
</feature>
<feature type="compositionally biased region" description="Basic and acidic residues" evidence="1">
    <location>
        <begin position="74"/>
        <end position="92"/>
    </location>
</feature>